<protein>
    <submittedName>
        <fullName evidence="2">Uncharacterized protein</fullName>
    </submittedName>
</protein>
<evidence type="ECO:0000256" key="1">
    <source>
        <dbReference type="SAM" id="MobiDB-lite"/>
    </source>
</evidence>
<organism evidence="2 3">
    <name type="scientific">Candidatus Limisoma intestinavium</name>
    <dbReference type="NCBI Taxonomy" id="2840856"/>
    <lineage>
        <taxon>Bacteria</taxon>
        <taxon>Pseudomonadati</taxon>
        <taxon>Bacteroidota</taxon>
        <taxon>Bacteroidia</taxon>
        <taxon>Bacteroidales</taxon>
        <taxon>Candidatus Limisoma</taxon>
    </lineage>
</organism>
<accession>A0A9D1ILI0</accession>
<name>A0A9D1ILI0_9BACT</name>
<feature type="region of interest" description="Disordered" evidence="1">
    <location>
        <begin position="35"/>
        <end position="58"/>
    </location>
</feature>
<proteinExistence type="predicted"/>
<dbReference type="Proteomes" id="UP000824076">
    <property type="component" value="Unassembled WGS sequence"/>
</dbReference>
<dbReference type="AlphaFoldDB" id="A0A9D1ILI0"/>
<reference evidence="2" key="1">
    <citation type="submission" date="2020-10" db="EMBL/GenBank/DDBJ databases">
        <authorList>
            <person name="Gilroy R."/>
        </authorList>
    </citation>
    <scope>NUCLEOTIDE SEQUENCE</scope>
    <source>
        <strain evidence="2">17073</strain>
    </source>
</reference>
<dbReference type="EMBL" id="DVMS01000032">
    <property type="protein sequence ID" value="HIU38287.1"/>
    <property type="molecule type" value="Genomic_DNA"/>
</dbReference>
<sequence length="58" mass="6512">MGLVYNHKNKLDLIVLSEEKLEKNEGELCSFVVLPDEEEQQPQEDGNRLGELPSDGNA</sequence>
<evidence type="ECO:0000313" key="2">
    <source>
        <dbReference type="EMBL" id="HIU38287.1"/>
    </source>
</evidence>
<reference evidence="2" key="2">
    <citation type="journal article" date="2021" name="PeerJ">
        <title>Extensive microbial diversity within the chicken gut microbiome revealed by metagenomics and culture.</title>
        <authorList>
            <person name="Gilroy R."/>
            <person name="Ravi A."/>
            <person name="Getino M."/>
            <person name="Pursley I."/>
            <person name="Horton D.L."/>
            <person name="Alikhan N.F."/>
            <person name="Baker D."/>
            <person name="Gharbi K."/>
            <person name="Hall N."/>
            <person name="Watson M."/>
            <person name="Adriaenssens E.M."/>
            <person name="Foster-Nyarko E."/>
            <person name="Jarju S."/>
            <person name="Secka A."/>
            <person name="Antonio M."/>
            <person name="Oren A."/>
            <person name="Chaudhuri R.R."/>
            <person name="La Ragione R."/>
            <person name="Hildebrand F."/>
            <person name="Pallen M.J."/>
        </authorList>
    </citation>
    <scope>NUCLEOTIDE SEQUENCE</scope>
    <source>
        <strain evidence="2">17073</strain>
    </source>
</reference>
<gene>
    <name evidence="2" type="ORF">IAD18_01310</name>
</gene>
<comment type="caution">
    <text evidence="2">The sequence shown here is derived from an EMBL/GenBank/DDBJ whole genome shotgun (WGS) entry which is preliminary data.</text>
</comment>
<evidence type="ECO:0000313" key="3">
    <source>
        <dbReference type="Proteomes" id="UP000824076"/>
    </source>
</evidence>